<evidence type="ECO:0000313" key="2">
    <source>
        <dbReference type="Proteomes" id="UP000002630"/>
    </source>
</evidence>
<accession>D8LLM8</accession>
<dbReference type="EMBL" id="FN649760">
    <property type="protein sequence ID" value="CBN74659.1"/>
    <property type="molecule type" value="Genomic_DNA"/>
</dbReference>
<dbReference type="InParanoid" id="D8LLM8"/>
<gene>
    <name evidence="1" type="ORF">Esi_0037_0077</name>
</gene>
<dbReference type="AlphaFoldDB" id="D8LLM8"/>
<protein>
    <submittedName>
        <fullName evidence="1">Uncharacterized protein</fullName>
    </submittedName>
</protein>
<proteinExistence type="predicted"/>
<reference evidence="1 2" key="1">
    <citation type="journal article" date="2010" name="Nature">
        <title>The Ectocarpus genome and the independent evolution of multicellularity in brown algae.</title>
        <authorList>
            <person name="Cock J.M."/>
            <person name="Sterck L."/>
            <person name="Rouze P."/>
            <person name="Scornet D."/>
            <person name="Allen A.E."/>
            <person name="Amoutzias G."/>
            <person name="Anthouard V."/>
            <person name="Artiguenave F."/>
            <person name="Aury J.M."/>
            <person name="Badger J.H."/>
            <person name="Beszteri B."/>
            <person name="Billiau K."/>
            <person name="Bonnet E."/>
            <person name="Bothwell J.H."/>
            <person name="Bowler C."/>
            <person name="Boyen C."/>
            <person name="Brownlee C."/>
            <person name="Carrano C.J."/>
            <person name="Charrier B."/>
            <person name="Cho G.Y."/>
            <person name="Coelho S.M."/>
            <person name="Collen J."/>
            <person name="Corre E."/>
            <person name="Da Silva C."/>
            <person name="Delage L."/>
            <person name="Delaroque N."/>
            <person name="Dittami S.M."/>
            <person name="Doulbeau S."/>
            <person name="Elias M."/>
            <person name="Farnham G."/>
            <person name="Gachon C.M."/>
            <person name="Gschloessl B."/>
            <person name="Heesch S."/>
            <person name="Jabbari K."/>
            <person name="Jubin C."/>
            <person name="Kawai H."/>
            <person name="Kimura K."/>
            <person name="Kloareg B."/>
            <person name="Kupper F.C."/>
            <person name="Lang D."/>
            <person name="Le Bail A."/>
            <person name="Leblanc C."/>
            <person name="Lerouge P."/>
            <person name="Lohr M."/>
            <person name="Lopez P.J."/>
            <person name="Martens C."/>
            <person name="Maumus F."/>
            <person name="Michel G."/>
            <person name="Miranda-Saavedra D."/>
            <person name="Morales J."/>
            <person name="Moreau H."/>
            <person name="Motomura T."/>
            <person name="Nagasato C."/>
            <person name="Napoli C.A."/>
            <person name="Nelson D.R."/>
            <person name="Nyvall-Collen P."/>
            <person name="Peters A.F."/>
            <person name="Pommier C."/>
            <person name="Potin P."/>
            <person name="Poulain J."/>
            <person name="Quesneville H."/>
            <person name="Read B."/>
            <person name="Rensing S.A."/>
            <person name="Ritter A."/>
            <person name="Rousvoal S."/>
            <person name="Samanta M."/>
            <person name="Samson G."/>
            <person name="Schroeder D.C."/>
            <person name="Segurens B."/>
            <person name="Strittmatter M."/>
            <person name="Tonon T."/>
            <person name="Tregear J.W."/>
            <person name="Valentin K."/>
            <person name="von Dassow P."/>
            <person name="Yamagishi T."/>
            <person name="Van de Peer Y."/>
            <person name="Wincker P."/>
        </authorList>
    </citation>
    <scope>NUCLEOTIDE SEQUENCE [LARGE SCALE GENOMIC DNA]</scope>
    <source>
        <strain evidence="2">Ec32 / CCAP1310/4</strain>
    </source>
</reference>
<keyword evidence="2" id="KW-1185">Reference proteome</keyword>
<dbReference type="Proteomes" id="UP000002630">
    <property type="component" value="Unassembled WGS sequence"/>
</dbReference>
<organism evidence="1 2">
    <name type="scientific">Ectocarpus siliculosus</name>
    <name type="common">Brown alga</name>
    <name type="synonym">Conferva siliculosa</name>
    <dbReference type="NCBI Taxonomy" id="2880"/>
    <lineage>
        <taxon>Eukaryota</taxon>
        <taxon>Sar</taxon>
        <taxon>Stramenopiles</taxon>
        <taxon>Ochrophyta</taxon>
        <taxon>PX clade</taxon>
        <taxon>Phaeophyceae</taxon>
        <taxon>Ectocarpales</taxon>
        <taxon>Ectocarpaceae</taxon>
        <taxon>Ectocarpus</taxon>
    </lineage>
</organism>
<sequence length="67" mass="7476">MATPTSRWISGKITTYNVSYDVMYTSEIKRLGAVEVRNSKVARGEDLSEVAERGHTAPSLYKEWAAP</sequence>
<evidence type="ECO:0000313" key="1">
    <source>
        <dbReference type="EMBL" id="CBN74659.1"/>
    </source>
</evidence>
<name>D8LLM8_ECTSI</name>